<dbReference type="AlphaFoldDB" id="A0A4P9WAH9"/>
<evidence type="ECO:0000313" key="2">
    <source>
        <dbReference type="EMBL" id="RKO88565.1"/>
    </source>
</evidence>
<accession>A0A4P9WAH9</accession>
<reference evidence="3" key="1">
    <citation type="journal article" date="2018" name="Nat. Microbiol.">
        <title>Leveraging single-cell genomics to expand the fungal tree of life.</title>
        <authorList>
            <person name="Ahrendt S.R."/>
            <person name="Quandt C.A."/>
            <person name="Ciobanu D."/>
            <person name="Clum A."/>
            <person name="Salamov A."/>
            <person name="Andreopoulos B."/>
            <person name="Cheng J.F."/>
            <person name="Woyke T."/>
            <person name="Pelin A."/>
            <person name="Henrissat B."/>
            <person name="Reynolds N.K."/>
            <person name="Benny G.L."/>
            <person name="Smith M.E."/>
            <person name="James T.Y."/>
            <person name="Grigoriev I.V."/>
        </authorList>
    </citation>
    <scope>NUCLEOTIDE SEQUENCE [LARGE SCALE GENOMIC DNA]</scope>
</reference>
<protein>
    <submittedName>
        <fullName evidence="2">Uncharacterized protein</fullName>
    </submittedName>
</protein>
<feature type="compositionally biased region" description="Polar residues" evidence="1">
    <location>
        <begin position="25"/>
        <end position="35"/>
    </location>
</feature>
<name>A0A4P9WAH9_9FUNG</name>
<feature type="region of interest" description="Disordered" evidence="1">
    <location>
        <begin position="1"/>
        <end position="35"/>
    </location>
</feature>
<keyword evidence="3" id="KW-1185">Reference proteome</keyword>
<organism evidence="2 3">
    <name type="scientific">Blyttiomyces helicus</name>
    <dbReference type="NCBI Taxonomy" id="388810"/>
    <lineage>
        <taxon>Eukaryota</taxon>
        <taxon>Fungi</taxon>
        <taxon>Fungi incertae sedis</taxon>
        <taxon>Chytridiomycota</taxon>
        <taxon>Chytridiomycota incertae sedis</taxon>
        <taxon>Chytridiomycetes</taxon>
        <taxon>Chytridiomycetes incertae sedis</taxon>
        <taxon>Blyttiomyces</taxon>
    </lineage>
</organism>
<sequence length="404" mass="44726">MQAVEEDEKQKGSRRRSSLGASSGPTPSTDRFTLTHSQTTRVRLQLFPARLSTTSVSALSKSSDAPRDATRGWLATAGHLATLAAGDTVWTEKMGVGSSLLTQMMTQMLLQHWSPVCSRWHEKGESLRNEGWLEKMEEILQSNNKKFSHPESGETPNCCDALSHLHIASNPCADTFPLPKVQAFHKALEFLSQLLSDISEHYWAARISLCAYTLAESPVFADASRIMSLFSPKAAKFFSDCKAVKSLHHSKYRKLLTSTPTIILIPSSLASSTLRPWRTVASQHGLSGANIELIEIENDMSLYPKIIENAPVLLGLLLHPQKDLDTRHAASALISGDGKAYGRWIDHGIILDTTNGTAALPVLRRALYFSWYKLREELDATERRARNAMVESSRHDVDKVGAHL</sequence>
<evidence type="ECO:0000313" key="3">
    <source>
        <dbReference type="Proteomes" id="UP000269721"/>
    </source>
</evidence>
<evidence type="ECO:0000256" key="1">
    <source>
        <dbReference type="SAM" id="MobiDB-lite"/>
    </source>
</evidence>
<proteinExistence type="predicted"/>
<gene>
    <name evidence="2" type="ORF">BDK51DRAFT_39602</name>
</gene>
<dbReference type="Proteomes" id="UP000269721">
    <property type="component" value="Unassembled WGS sequence"/>
</dbReference>
<dbReference type="EMBL" id="KZ996634">
    <property type="protein sequence ID" value="RKO88565.1"/>
    <property type="molecule type" value="Genomic_DNA"/>
</dbReference>